<dbReference type="Pfam" id="PF00194">
    <property type="entry name" value="Carb_anhydrase"/>
    <property type="match status" value="1"/>
</dbReference>
<reference evidence="3 4" key="1">
    <citation type="submission" date="2019-08" db="EMBL/GenBank/DDBJ databases">
        <title>Whole genome of Aphis craccivora.</title>
        <authorList>
            <person name="Voronova N.V."/>
            <person name="Shulinski R.S."/>
            <person name="Bandarenka Y.V."/>
            <person name="Zhorov D.G."/>
            <person name="Warner D."/>
        </authorList>
    </citation>
    <scope>NUCLEOTIDE SEQUENCE [LARGE SCALE GENOMIC DNA]</scope>
    <source>
        <strain evidence="3">180601</strain>
        <tissue evidence="3">Whole Body</tissue>
    </source>
</reference>
<dbReference type="EMBL" id="VUJU01001024">
    <property type="protein sequence ID" value="KAF0767194.1"/>
    <property type="molecule type" value="Genomic_DNA"/>
</dbReference>
<evidence type="ECO:0000256" key="1">
    <source>
        <dbReference type="ARBA" id="ARBA00010718"/>
    </source>
</evidence>
<dbReference type="InterPro" id="IPR036398">
    <property type="entry name" value="CA_dom_sf"/>
</dbReference>
<dbReference type="InterPro" id="IPR023561">
    <property type="entry name" value="Carbonic_anhydrase_a-class"/>
</dbReference>
<feature type="domain" description="Alpha-carbonic anhydrase" evidence="2">
    <location>
        <begin position="1"/>
        <end position="147"/>
    </location>
</feature>
<dbReference type="GO" id="GO:0004089">
    <property type="term" value="F:carbonate dehydratase activity"/>
    <property type="evidence" value="ECO:0007669"/>
    <property type="project" value="InterPro"/>
</dbReference>
<evidence type="ECO:0000313" key="4">
    <source>
        <dbReference type="Proteomes" id="UP000478052"/>
    </source>
</evidence>
<dbReference type="Gene3D" id="3.10.200.10">
    <property type="entry name" value="Alpha carbonic anhydrase"/>
    <property type="match status" value="1"/>
</dbReference>
<proteinExistence type="inferred from homology"/>
<protein>
    <submittedName>
        <fullName evidence="3">Carbonic anhydrase 7-like</fullName>
    </submittedName>
</protein>
<dbReference type="SUPFAM" id="SSF51069">
    <property type="entry name" value="Carbonic anhydrase"/>
    <property type="match status" value="1"/>
</dbReference>
<name>A0A6G0ZA09_APHCR</name>
<gene>
    <name evidence="3" type="ORF">FWK35_00016236</name>
</gene>
<accession>A0A6G0ZA09</accession>
<dbReference type="GO" id="GO:0008270">
    <property type="term" value="F:zinc ion binding"/>
    <property type="evidence" value="ECO:0007669"/>
    <property type="project" value="InterPro"/>
</dbReference>
<organism evidence="3 4">
    <name type="scientific">Aphis craccivora</name>
    <name type="common">Cowpea aphid</name>
    <dbReference type="NCBI Taxonomy" id="307492"/>
    <lineage>
        <taxon>Eukaryota</taxon>
        <taxon>Metazoa</taxon>
        <taxon>Ecdysozoa</taxon>
        <taxon>Arthropoda</taxon>
        <taxon>Hexapoda</taxon>
        <taxon>Insecta</taxon>
        <taxon>Pterygota</taxon>
        <taxon>Neoptera</taxon>
        <taxon>Paraneoptera</taxon>
        <taxon>Hemiptera</taxon>
        <taxon>Sternorrhyncha</taxon>
        <taxon>Aphidomorpha</taxon>
        <taxon>Aphidoidea</taxon>
        <taxon>Aphididae</taxon>
        <taxon>Aphidini</taxon>
        <taxon>Aphis</taxon>
        <taxon>Aphis</taxon>
    </lineage>
</organism>
<feature type="non-terminal residue" evidence="3">
    <location>
        <position position="1"/>
    </location>
</feature>
<sequence length="147" mass="17341">YPMEVQMVHFKREYNHYRNATHYPDGICIISYFGKLSDEDNPLMSDFMTTVQSIQIPGSAYIISTFNTHFKWLVDVAKNYCYYAYPGSITTRPFNQCATWIVYENTFNISQAQLNILRTLIGTDGQYLTYINRRRIQPFNNRPLCYV</sequence>
<dbReference type="InterPro" id="IPR001148">
    <property type="entry name" value="CA_dom"/>
</dbReference>
<dbReference type="GO" id="GO:0005737">
    <property type="term" value="C:cytoplasm"/>
    <property type="evidence" value="ECO:0007669"/>
    <property type="project" value="TreeGrafter"/>
</dbReference>
<dbReference type="OrthoDB" id="429145at2759"/>
<dbReference type="PROSITE" id="PS51144">
    <property type="entry name" value="ALPHA_CA_2"/>
    <property type="match status" value="1"/>
</dbReference>
<dbReference type="AlphaFoldDB" id="A0A6G0ZA09"/>
<evidence type="ECO:0000259" key="2">
    <source>
        <dbReference type="PROSITE" id="PS51144"/>
    </source>
</evidence>
<comment type="similarity">
    <text evidence="1">Belongs to the alpha-carbonic anhydrase family.</text>
</comment>
<dbReference type="PANTHER" id="PTHR18952:SF124">
    <property type="entry name" value="CARBONIC ANHYDRASE 7"/>
    <property type="match status" value="1"/>
</dbReference>
<keyword evidence="4" id="KW-1185">Reference proteome</keyword>
<dbReference type="Proteomes" id="UP000478052">
    <property type="component" value="Unassembled WGS sequence"/>
</dbReference>
<evidence type="ECO:0000313" key="3">
    <source>
        <dbReference type="EMBL" id="KAF0767194.1"/>
    </source>
</evidence>
<comment type="caution">
    <text evidence="3">The sequence shown here is derived from an EMBL/GenBank/DDBJ whole genome shotgun (WGS) entry which is preliminary data.</text>
</comment>
<dbReference type="PANTHER" id="PTHR18952">
    <property type="entry name" value="CARBONIC ANHYDRASE"/>
    <property type="match status" value="1"/>
</dbReference>